<dbReference type="InterPro" id="IPR013382">
    <property type="entry name" value="CRISPR-assoc_prot_Cse2"/>
</dbReference>
<dbReference type="AlphaFoldDB" id="A0A660KX42"/>
<gene>
    <name evidence="1" type="ORF">C7438_1440</name>
</gene>
<dbReference type="CDD" id="cd09731">
    <property type="entry name" value="Cse2_I-E"/>
    <property type="match status" value="1"/>
</dbReference>
<accession>A0A660KX42</accession>
<reference evidence="1 2" key="1">
    <citation type="submission" date="2018-10" db="EMBL/GenBank/DDBJ databases">
        <title>Genomic Encyclopedia of Type Strains, Phase IV (KMG-IV): sequencing the most valuable type-strain genomes for metagenomic binning, comparative biology and taxonomic classification.</title>
        <authorList>
            <person name="Goeker M."/>
        </authorList>
    </citation>
    <scope>NUCLEOTIDE SEQUENCE [LARGE SCALE GENOMIC DNA]</scope>
    <source>
        <strain evidence="1 2">DSM 22653</strain>
    </source>
</reference>
<sequence>MSTTLRNYVERLEQYIGDDAFPTGERAALRRMTPTQPPPTALYRLAIQILPEDWDVDLGRRKDWQTLVAGMALMYPYIHDPGRSFGTALGEARFSDLRLERLLASRGDGRRLLFLRSVRFLAAKGKAFDWTQAARFLFARDSEQLEEVHRQIAKDYYRAASEYQAKSEINI</sequence>
<dbReference type="RefSeq" id="WP_121444678.1">
    <property type="nucleotide sequence ID" value="NZ_RBIJ01000004.1"/>
</dbReference>
<proteinExistence type="predicted"/>
<dbReference type="InterPro" id="IPR038287">
    <property type="entry name" value="Cse2_sf"/>
</dbReference>
<name>A0A660KX42_9BACL</name>
<dbReference type="Pfam" id="PF09485">
    <property type="entry name" value="CRISPR_Cse2"/>
    <property type="match status" value="1"/>
</dbReference>
<organism evidence="1 2">
    <name type="scientific">Brockia lithotrophica</name>
    <dbReference type="NCBI Taxonomy" id="933949"/>
    <lineage>
        <taxon>Bacteria</taxon>
        <taxon>Bacillati</taxon>
        <taxon>Bacillota</taxon>
        <taxon>Bacilli</taxon>
        <taxon>Bacillales</taxon>
        <taxon>Bacillales Family X. Incertae Sedis</taxon>
        <taxon>Brockia</taxon>
    </lineage>
</organism>
<keyword evidence="2" id="KW-1185">Reference proteome</keyword>
<dbReference type="Gene3D" id="1.10.520.40">
    <property type="entry name" value="CRISPR-associated protein Cse2"/>
    <property type="match status" value="1"/>
</dbReference>
<dbReference type="EMBL" id="RBIJ01000004">
    <property type="protein sequence ID" value="RKQ84261.1"/>
    <property type="molecule type" value="Genomic_DNA"/>
</dbReference>
<protein>
    <submittedName>
        <fullName evidence="1">CRISPR system Cascade subunit CasB</fullName>
    </submittedName>
</protein>
<dbReference type="OrthoDB" id="5796578at2"/>
<evidence type="ECO:0000313" key="1">
    <source>
        <dbReference type="EMBL" id="RKQ84261.1"/>
    </source>
</evidence>
<dbReference type="Proteomes" id="UP000267019">
    <property type="component" value="Unassembled WGS sequence"/>
</dbReference>
<comment type="caution">
    <text evidence="1">The sequence shown here is derived from an EMBL/GenBank/DDBJ whole genome shotgun (WGS) entry which is preliminary data.</text>
</comment>
<dbReference type="NCBIfam" id="TIGR02548">
    <property type="entry name" value="casB_cse2"/>
    <property type="match status" value="1"/>
</dbReference>
<evidence type="ECO:0000313" key="2">
    <source>
        <dbReference type="Proteomes" id="UP000267019"/>
    </source>
</evidence>